<dbReference type="Proteomes" id="UP000317093">
    <property type="component" value="Chromosome"/>
</dbReference>
<dbReference type="RefSeq" id="WP_145255069.1">
    <property type="nucleotide sequence ID" value="NZ_CP036279.1"/>
</dbReference>
<name>A0A518AZ15_9BACT</name>
<dbReference type="AlphaFoldDB" id="A0A518AZ15"/>
<gene>
    <name evidence="3" type="ORF">Pan216_08020</name>
</gene>
<keyword evidence="2" id="KW-0732">Signal</keyword>
<dbReference type="KEGG" id="knv:Pan216_08020"/>
<evidence type="ECO:0000256" key="1">
    <source>
        <dbReference type="SAM" id="MobiDB-lite"/>
    </source>
</evidence>
<evidence type="ECO:0000313" key="3">
    <source>
        <dbReference type="EMBL" id="QDU59966.1"/>
    </source>
</evidence>
<dbReference type="Gene3D" id="2.60.120.380">
    <property type="match status" value="2"/>
</dbReference>
<dbReference type="OrthoDB" id="237792at2"/>
<reference evidence="3 4" key="1">
    <citation type="submission" date="2019-02" db="EMBL/GenBank/DDBJ databases">
        <title>Deep-cultivation of Planctomycetes and their phenomic and genomic characterization uncovers novel biology.</title>
        <authorList>
            <person name="Wiegand S."/>
            <person name="Jogler M."/>
            <person name="Boedeker C."/>
            <person name="Pinto D."/>
            <person name="Vollmers J."/>
            <person name="Rivas-Marin E."/>
            <person name="Kohn T."/>
            <person name="Peeters S.H."/>
            <person name="Heuer A."/>
            <person name="Rast P."/>
            <person name="Oberbeckmann S."/>
            <person name="Bunk B."/>
            <person name="Jeske O."/>
            <person name="Meyerdierks A."/>
            <person name="Storesund J.E."/>
            <person name="Kallscheuer N."/>
            <person name="Luecker S."/>
            <person name="Lage O.M."/>
            <person name="Pohl T."/>
            <person name="Merkel B.J."/>
            <person name="Hornburger P."/>
            <person name="Mueller R.-W."/>
            <person name="Bruemmer F."/>
            <person name="Labrenz M."/>
            <person name="Spormann A.M."/>
            <person name="Op den Camp H."/>
            <person name="Overmann J."/>
            <person name="Amann R."/>
            <person name="Jetten M.S.M."/>
            <person name="Mascher T."/>
            <person name="Medema M.H."/>
            <person name="Devos D.P."/>
            <person name="Kaster A.-K."/>
            <person name="Ovreas L."/>
            <person name="Rohde M."/>
            <person name="Galperin M.Y."/>
            <person name="Jogler C."/>
        </authorList>
    </citation>
    <scope>NUCLEOTIDE SEQUENCE [LARGE SCALE GENOMIC DNA]</scope>
    <source>
        <strain evidence="3 4">Pan216</strain>
    </source>
</reference>
<evidence type="ECO:0000256" key="2">
    <source>
        <dbReference type="SAM" id="SignalP"/>
    </source>
</evidence>
<evidence type="ECO:0000313" key="4">
    <source>
        <dbReference type="Proteomes" id="UP000317093"/>
    </source>
</evidence>
<dbReference type="EMBL" id="CP036279">
    <property type="protein sequence ID" value="QDU59966.1"/>
    <property type="molecule type" value="Genomic_DNA"/>
</dbReference>
<sequence precursor="true">MTRSFLPQCVVALLTLVAGPLAPTWAQLPNTQLQSVRPAGGKIGEKVTVSITGKDLDDVASLRFSHPGIVASQATRAPKKGETGPQVVANQFEIAIAPDVPTGIYEVRAIGRFGTSPPRSFLVSPHTQELEKEGNDDIASAMPLARDVVMNGRSDRGGDVDFYRISAGKGERLFIECVAEQIDSQLDPILSIHDADGRLLHECRDTFRHDAFLDFTAPKEGDYWVKVSDIVYDGNVEHFYQLRVHQDPHLDFVFPPAATPGTKAKMRLYGRNLPGGTPSGIKINGREIEQLDVTIDIPKRPAADGRIDADQFKRLGILVSPPNDATDGFAYRLPLKFNVSNPVFIGFATEPVVAENEPNNDAAKAQPIKIPSEVAGRFAPAGDRDWYSFEAKKGEVIELDVISQRTGIATDPFLVVQQMLPDGKVKDLAEVDNLWDANTVRRLNQETRNFGGFAFNTQTDDAVHELKVPADGTYRVMVRDLYYTARNEGGAVYRLAVRKPRPNFRLVALSHYPEDLFPMNRKRYQWVPLLRRGGTEEIDVLVYRWDGFDGDVELSLEGLPEGVTCSKAVCRKGEMSAPIILTASKEAKKWDGPIRVVGRALVDGKKVEKEADYGTVIWFGQNTHWGCRARYTPELLLSVREEDSPLRVDLGEGTVWKVAPGEKIKIPAKLVRQGKFDGAVQLLASAMPPNMSSKVVTIGKGKDSAEVEVTVGKNALLGTHHFFFEAKADTPYEKNPVLEDDDKAKKKKKTKPVSVRTPTTMVTLVVEKPEPKEAAKKK</sequence>
<feature type="chain" id="PRO_5021878549" description="Subtilase-type serine protease" evidence="2">
    <location>
        <begin position="27"/>
        <end position="778"/>
    </location>
</feature>
<evidence type="ECO:0008006" key="5">
    <source>
        <dbReference type="Google" id="ProtNLM"/>
    </source>
</evidence>
<feature type="region of interest" description="Disordered" evidence="1">
    <location>
        <begin position="733"/>
        <end position="756"/>
    </location>
</feature>
<feature type="signal peptide" evidence="2">
    <location>
        <begin position="1"/>
        <end position="26"/>
    </location>
</feature>
<keyword evidence="4" id="KW-1185">Reference proteome</keyword>
<protein>
    <recommendedName>
        <fullName evidence="5">Subtilase-type serine protease</fullName>
    </recommendedName>
</protein>
<accession>A0A518AZ15</accession>
<proteinExistence type="predicted"/>
<organism evidence="3 4">
    <name type="scientific">Kolteria novifilia</name>
    <dbReference type="NCBI Taxonomy" id="2527975"/>
    <lineage>
        <taxon>Bacteria</taxon>
        <taxon>Pseudomonadati</taxon>
        <taxon>Planctomycetota</taxon>
        <taxon>Planctomycetia</taxon>
        <taxon>Kolteriales</taxon>
        <taxon>Kolteriaceae</taxon>
        <taxon>Kolteria</taxon>
    </lineage>
</organism>